<dbReference type="HOGENOM" id="CLU_028984_0_0_1"/>
<dbReference type="CDD" id="cd00024">
    <property type="entry name" value="CD_CSD"/>
    <property type="match status" value="1"/>
</dbReference>
<feature type="domain" description="Chromo" evidence="1">
    <location>
        <begin position="407"/>
        <end position="451"/>
    </location>
</feature>
<dbReference type="SUPFAM" id="SSF54160">
    <property type="entry name" value="Chromo domain-like"/>
    <property type="match status" value="1"/>
</dbReference>
<evidence type="ECO:0000313" key="3">
    <source>
        <dbReference type="Proteomes" id="UP000006352"/>
    </source>
</evidence>
<dbReference type="InterPro" id="IPR000953">
    <property type="entry name" value="Chromo/chromo_shadow_dom"/>
</dbReference>
<proteinExistence type="predicted"/>
<dbReference type="InterPro" id="IPR023780">
    <property type="entry name" value="Chromo_domain"/>
</dbReference>
<dbReference type="Gene3D" id="2.40.50.40">
    <property type="match status" value="1"/>
</dbReference>
<dbReference type="SMART" id="SM00298">
    <property type="entry name" value="CHROMO"/>
    <property type="match status" value="1"/>
</dbReference>
<dbReference type="Pfam" id="PF18723">
    <property type="entry name" value="HMUDK_hel"/>
    <property type="match status" value="2"/>
</dbReference>
<dbReference type="Pfam" id="PF00385">
    <property type="entry name" value="Chromo"/>
    <property type="match status" value="1"/>
</dbReference>
<name>J4GL27_9APHY</name>
<dbReference type="GO" id="GO:0006338">
    <property type="term" value="P:chromatin remodeling"/>
    <property type="evidence" value="ECO:0007669"/>
    <property type="project" value="UniProtKB-ARBA"/>
</dbReference>
<dbReference type="PROSITE" id="PS50013">
    <property type="entry name" value="CHROMO_2"/>
    <property type="match status" value="1"/>
</dbReference>
<gene>
    <name evidence="2" type="ORF">FIBRA_01701</name>
</gene>
<dbReference type="OrthoDB" id="433924at2759"/>
<protein>
    <recommendedName>
        <fullName evidence="1">Chromo domain-containing protein</fullName>
    </recommendedName>
</protein>
<dbReference type="AlphaFoldDB" id="J4GL27"/>
<reference evidence="2 3" key="1">
    <citation type="journal article" date="2012" name="Appl. Environ. Microbiol.">
        <title>Short-read sequencing for genomic analysis of the brown rot fungus Fibroporia radiculosa.</title>
        <authorList>
            <person name="Tang J.D."/>
            <person name="Perkins A.D."/>
            <person name="Sonstegard T.S."/>
            <person name="Schroeder S.G."/>
            <person name="Burgess S.C."/>
            <person name="Diehl S.V."/>
        </authorList>
    </citation>
    <scope>NUCLEOTIDE SEQUENCE [LARGE SCALE GENOMIC DNA]</scope>
    <source>
        <strain evidence="2 3">TFFH 294</strain>
    </source>
</reference>
<dbReference type="InterPro" id="IPR040684">
    <property type="entry name" value="HMUDK_hel"/>
</dbReference>
<dbReference type="Proteomes" id="UP000006352">
    <property type="component" value="Unassembled WGS sequence"/>
</dbReference>
<organism evidence="2 3">
    <name type="scientific">Fibroporia radiculosa</name>
    <dbReference type="NCBI Taxonomy" id="599839"/>
    <lineage>
        <taxon>Eukaryota</taxon>
        <taxon>Fungi</taxon>
        <taxon>Dikarya</taxon>
        <taxon>Basidiomycota</taxon>
        <taxon>Agaricomycotina</taxon>
        <taxon>Agaricomycetes</taxon>
        <taxon>Polyporales</taxon>
        <taxon>Fibroporiaceae</taxon>
        <taxon>Fibroporia</taxon>
    </lineage>
</organism>
<dbReference type="InParanoid" id="J4GL27"/>
<accession>J4GL27</accession>
<evidence type="ECO:0000313" key="2">
    <source>
        <dbReference type="EMBL" id="CCL99680.1"/>
    </source>
</evidence>
<dbReference type="RefSeq" id="XP_012178963.1">
    <property type="nucleotide sequence ID" value="XM_012323573.1"/>
</dbReference>
<dbReference type="EMBL" id="HE796946">
    <property type="protein sequence ID" value="CCL99680.1"/>
    <property type="molecule type" value="Genomic_DNA"/>
</dbReference>
<sequence length="493" mass="56922">MVRIHVTPLASPSSSKYRKETFVIEIPVRKKIRAHTKVLAQHKSVVIDGQKFTASPILDVLFEFMAERHRIFKRRLAHEDAPWTDDRILAVYPFTNVYRIYDRVTQYVLRHVIREGEQDLHEACFRVMLFRSFNKVETWNLLRTHFGKLTWREFDVGAYEKVLCSAEQAIYGHAYIIPAPKLGVTSNAGNHLRLIQLMMEQNVPGQLRRFRHLKDAHGWLSIFPSMGDFTSLQYVSLQQCICIVITSTDPSNPSRRLLLDLNMLPFFNFSENEWIALGPGSLECIRKIFGPSIRGREYSAFRYIHSIQHEQFARLGILANLVPRLCKNSQSGVTMVDLEHSLCECEKYSRARFPEITGRRKNVAKCIWRPSKKGVTADLPEHWAQSRIANASVHLTKPPPVNDAAEYEVSHIVAEKSGHQGRPQYLVRWVGYSPEDDTWQREADLVDGAACVLKTWKDMKDRIWSAVSEYQKMGSKTRRNGAILGVEEKKFPW</sequence>
<dbReference type="GeneID" id="24094591"/>
<keyword evidence="3" id="KW-1185">Reference proteome</keyword>
<dbReference type="InterPro" id="IPR016197">
    <property type="entry name" value="Chromo-like_dom_sf"/>
</dbReference>
<evidence type="ECO:0000259" key="1">
    <source>
        <dbReference type="PROSITE" id="PS50013"/>
    </source>
</evidence>
<dbReference type="STRING" id="599839.J4GL27"/>